<evidence type="ECO:0008006" key="3">
    <source>
        <dbReference type="Google" id="ProtNLM"/>
    </source>
</evidence>
<keyword evidence="1" id="KW-1133">Transmembrane helix</keyword>
<keyword evidence="1" id="KW-0472">Membrane</keyword>
<dbReference type="Pfam" id="PF04531">
    <property type="entry name" value="Phage_holin_1"/>
    <property type="match status" value="1"/>
</dbReference>
<reference evidence="2" key="1">
    <citation type="submission" date="2019-10" db="EMBL/GenBank/DDBJ databases">
        <title>Lactobacillus agilis SY212 Whole Genome Sequencing Project.</title>
        <authorList>
            <person name="Suzuki S."/>
            <person name="Endo A."/>
            <person name="Maeno S."/>
            <person name="Shiwa Y."/>
            <person name="Matsutani M."/>
            <person name="Kajikawa A."/>
        </authorList>
    </citation>
    <scope>NUCLEOTIDE SEQUENCE</scope>
    <source>
        <strain evidence="2">SY212</strain>
    </source>
</reference>
<dbReference type="RefSeq" id="WP_172584265.1">
    <property type="nucleotide sequence ID" value="NZ_BLAM01000054.1"/>
</dbReference>
<dbReference type="AlphaFoldDB" id="A0A6F9XJK2"/>
<dbReference type="EMBL" id="BLAM01000054">
    <property type="protein sequence ID" value="GET05426.1"/>
    <property type="molecule type" value="Genomic_DNA"/>
</dbReference>
<organism evidence="2">
    <name type="scientific">Ligilactobacillus agilis</name>
    <dbReference type="NCBI Taxonomy" id="1601"/>
    <lineage>
        <taxon>Bacteria</taxon>
        <taxon>Bacillati</taxon>
        <taxon>Bacillota</taxon>
        <taxon>Bacilli</taxon>
        <taxon>Lactobacillales</taxon>
        <taxon>Lactobacillaceae</taxon>
        <taxon>Ligilactobacillus</taxon>
    </lineage>
</organism>
<dbReference type="InterPro" id="IPR006485">
    <property type="entry name" value="Phage-like_holin"/>
</dbReference>
<feature type="transmembrane region" description="Helical" evidence="1">
    <location>
        <begin position="46"/>
        <end position="66"/>
    </location>
</feature>
<comment type="caution">
    <text evidence="2">The sequence shown here is derived from an EMBL/GenBank/DDBJ whole genome shotgun (WGS) entry which is preliminary data.</text>
</comment>
<name>A0A6F9XJK2_9LACO</name>
<dbReference type="Proteomes" id="UP000494265">
    <property type="component" value="Unassembled WGS sequence"/>
</dbReference>
<gene>
    <name evidence="2" type="ORF">SY212_04560</name>
</gene>
<sequence>MLENIKRTFVKDGKLDGKMVSSVGALLIVLAQEILAIFGIQPAHDLNAIVDLVNTILALLGAMGILDGFTRVKLEDVHTNLSNKIDDKVNQQGK</sequence>
<feature type="transmembrane region" description="Helical" evidence="1">
    <location>
        <begin position="20"/>
        <end position="40"/>
    </location>
</feature>
<protein>
    <recommendedName>
        <fullName evidence="3">Holin</fullName>
    </recommendedName>
</protein>
<proteinExistence type="predicted"/>
<evidence type="ECO:0000313" key="2">
    <source>
        <dbReference type="EMBL" id="GET05426.1"/>
    </source>
</evidence>
<keyword evidence="1" id="KW-0812">Transmembrane</keyword>
<accession>A0A6F9XJK2</accession>
<evidence type="ECO:0000256" key="1">
    <source>
        <dbReference type="SAM" id="Phobius"/>
    </source>
</evidence>